<feature type="transmembrane region" description="Helical" evidence="1">
    <location>
        <begin position="137"/>
        <end position="161"/>
    </location>
</feature>
<dbReference type="Proteomes" id="UP000053688">
    <property type="component" value="Unassembled WGS sequence"/>
</dbReference>
<gene>
    <name evidence="3" type="ORF">O1U_0050</name>
</gene>
<evidence type="ECO:0000313" key="4">
    <source>
        <dbReference type="Proteomes" id="UP000053688"/>
    </source>
</evidence>
<dbReference type="SUPFAM" id="SSF103481">
    <property type="entry name" value="Multidrug resistance efflux transporter EmrE"/>
    <property type="match status" value="1"/>
</dbReference>
<keyword evidence="1" id="KW-0812">Transmembrane</keyword>
<feature type="transmembrane region" description="Helical" evidence="1">
    <location>
        <begin position="87"/>
        <end position="105"/>
    </location>
</feature>
<reference evidence="3 4" key="1">
    <citation type="journal article" date="2014" name="Environ. Microbiol.">
        <title>Genomic signatures of obligate host dependence in the luminous bacterial symbiont of a vertebrate.</title>
        <authorList>
            <person name="Hendry T.A."/>
            <person name="de Wet J.R."/>
            <person name="Dunlap P.V."/>
        </authorList>
    </citation>
    <scope>NUCLEOTIDE SEQUENCE [LARGE SCALE GENOMIC DNA]</scope>
    <source>
        <strain evidence="3 4">Akat1</strain>
    </source>
</reference>
<dbReference type="RefSeq" id="WP_016503394.1">
    <property type="nucleotide sequence ID" value="NZ_AMSD01000001.1"/>
</dbReference>
<sequence length="282" mass="32470">MFYLSLVTLIWGFSFSLVGVYLSDQVDPYFSVLIRLALSFFLFSPFLKFRGIPKILIIKLMLIGACQLGLMYSFYYQSFRFISVQEVISFSVFTPIYITLLYDFLKGSFSLYYLFSSIISIIAVFFVQFRYFENDFLVGFFIVQFSNLCFAIGQTCYKHFIEEECFKLPQKRIFGYFYCGALFVAIIEFIWLGDFNRLPSNSLQWAVLIYLGLIASGFGYFMWNKGACMVNAGTLAVMNNALIPVGLIVNLLIWNKDVNLVRVLISGSVLCLVLLFNAVYLK</sequence>
<feature type="transmembrane region" description="Helical" evidence="1">
    <location>
        <begin position="112"/>
        <end position="131"/>
    </location>
</feature>
<dbReference type="InterPro" id="IPR000620">
    <property type="entry name" value="EamA_dom"/>
</dbReference>
<feature type="domain" description="EamA" evidence="2">
    <location>
        <begin position="2"/>
        <end position="127"/>
    </location>
</feature>
<dbReference type="STRING" id="28176.CF66_2396"/>
<dbReference type="PATRIC" id="fig|1236703.3.peg.33"/>
<evidence type="ECO:0000313" key="3">
    <source>
        <dbReference type="EMBL" id="EPE37596.1"/>
    </source>
</evidence>
<feature type="transmembrane region" description="Helical" evidence="1">
    <location>
        <begin position="235"/>
        <end position="254"/>
    </location>
</feature>
<evidence type="ECO:0000259" key="2">
    <source>
        <dbReference type="Pfam" id="PF00892"/>
    </source>
</evidence>
<accession>S3E063</accession>
<dbReference type="eggNOG" id="COG0697">
    <property type="taxonomic scope" value="Bacteria"/>
</dbReference>
<name>S3E063_9GAMM</name>
<organism evidence="3 4">
    <name type="scientific">Candidatus Photodesmus katoptron Akat1</name>
    <dbReference type="NCBI Taxonomy" id="1236703"/>
    <lineage>
        <taxon>Bacteria</taxon>
        <taxon>Pseudomonadati</taxon>
        <taxon>Pseudomonadota</taxon>
        <taxon>Gammaproteobacteria</taxon>
        <taxon>Vibrionales</taxon>
        <taxon>Vibrionaceae</taxon>
        <taxon>Candidatus Photodesmus</taxon>
    </lineage>
</organism>
<dbReference type="EMBL" id="AMSD01000001">
    <property type="protein sequence ID" value="EPE37596.1"/>
    <property type="molecule type" value="Genomic_DNA"/>
</dbReference>
<feature type="transmembrane region" description="Helical" evidence="1">
    <location>
        <begin position="56"/>
        <end position="75"/>
    </location>
</feature>
<keyword evidence="1" id="KW-0472">Membrane</keyword>
<dbReference type="GO" id="GO:0016020">
    <property type="term" value="C:membrane"/>
    <property type="evidence" value="ECO:0007669"/>
    <property type="project" value="InterPro"/>
</dbReference>
<evidence type="ECO:0000256" key="1">
    <source>
        <dbReference type="SAM" id="Phobius"/>
    </source>
</evidence>
<keyword evidence="4" id="KW-1185">Reference proteome</keyword>
<dbReference type="Pfam" id="PF00892">
    <property type="entry name" value="EamA"/>
    <property type="match status" value="1"/>
</dbReference>
<keyword evidence="1" id="KW-1133">Transmembrane helix</keyword>
<feature type="transmembrane region" description="Helical" evidence="1">
    <location>
        <begin position="29"/>
        <end position="49"/>
    </location>
</feature>
<dbReference type="AlphaFoldDB" id="S3E063"/>
<proteinExistence type="predicted"/>
<dbReference type="InterPro" id="IPR037185">
    <property type="entry name" value="EmrE-like"/>
</dbReference>
<feature type="transmembrane region" description="Helical" evidence="1">
    <location>
        <begin position="203"/>
        <end position="223"/>
    </location>
</feature>
<comment type="caution">
    <text evidence="3">The sequence shown here is derived from an EMBL/GenBank/DDBJ whole genome shotgun (WGS) entry which is preliminary data.</text>
</comment>
<feature type="transmembrane region" description="Helical" evidence="1">
    <location>
        <begin position="173"/>
        <end position="191"/>
    </location>
</feature>
<protein>
    <recommendedName>
        <fullName evidence="2">EamA domain-containing protein</fullName>
    </recommendedName>
</protein>
<feature type="transmembrane region" description="Helical" evidence="1">
    <location>
        <begin position="260"/>
        <end position="281"/>
    </location>
</feature>